<gene>
    <name evidence="2" type="ORF">I592_00981</name>
    <name evidence="1" type="ORF">UKC_02980</name>
</gene>
<dbReference type="RefSeq" id="WP_010781343.1">
    <property type="nucleotide sequence ID" value="NZ_ASWH01000001.1"/>
</dbReference>
<dbReference type="EMBL" id="ASWH01000001">
    <property type="protein sequence ID" value="EOW81685.1"/>
    <property type="molecule type" value="Genomic_DNA"/>
</dbReference>
<evidence type="ECO:0000313" key="2">
    <source>
        <dbReference type="EMBL" id="EOW81685.1"/>
    </source>
</evidence>
<dbReference type="EMBL" id="AJDQ01000009">
    <property type="protein sequence ID" value="EOI54939.1"/>
    <property type="molecule type" value="Genomic_DNA"/>
</dbReference>
<reference evidence="1 3" key="1">
    <citation type="submission" date="2013-02" db="EMBL/GenBank/DDBJ databases">
        <title>The Genome Sequence of Enterococcus gilvus ATCC BAA-350.</title>
        <authorList>
            <consortium name="The Broad Institute Genome Sequencing Platform"/>
            <consortium name="The Broad Institute Genome Sequencing Center for Infectious Disease"/>
            <person name="Earl A.M."/>
            <person name="Gilmore M.S."/>
            <person name="Lebreton F."/>
            <person name="Walker B."/>
            <person name="Young S.K."/>
            <person name="Zeng Q."/>
            <person name="Gargeya S."/>
            <person name="Fitzgerald M."/>
            <person name="Haas B."/>
            <person name="Abouelleil A."/>
            <person name="Alvarado L."/>
            <person name="Arachchi H.M."/>
            <person name="Berlin A.M."/>
            <person name="Chapman S.B."/>
            <person name="Dewar J."/>
            <person name="Goldberg J."/>
            <person name="Griggs A."/>
            <person name="Gujja S."/>
            <person name="Hansen M."/>
            <person name="Howarth C."/>
            <person name="Imamovic A."/>
            <person name="Larimer J."/>
            <person name="McCowan C."/>
            <person name="Murphy C."/>
            <person name="Neiman D."/>
            <person name="Pearson M."/>
            <person name="Priest M."/>
            <person name="Roberts A."/>
            <person name="Saif S."/>
            <person name="Shea T."/>
            <person name="Sisk P."/>
            <person name="Sykes S."/>
            <person name="Wortman J."/>
            <person name="Nusbaum C."/>
            <person name="Birren B."/>
        </authorList>
    </citation>
    <scope>NUCLEOTIDE SEQUENCE [LARGE SCALE GENOMIC DNA]</scope>
    <source>
        <strain evidence="1 3">ATCC BAA-350</strain>
    </source>
</reference>
<dbReference type="OrthoDB" id="2195128at2"/>
<name>R2XJ88_9ENTE</name>
<evidence type="ECO:0000313" key="1">
    <source>
        <dbReference type="EMBL" id="EOI54939.1"/>
    </source>
</evidence>
<dbReference type="Proteomes" id="UP000013750">
    <property type="component" value="Unassembled WGS sequence"/>
</dbReference>
<evidence type="ECO:0000313" key="4">
    <source>
        <dbReference type="Proteomes" id="UP000014160"/>
    </source>
</evidence>
<comment type="caution">
    <text evidence="1">The sequence shown here is derived from an EMBL/GenBank/DDBJ whole genome shotgun (WGS) entry which is preliminary data.</text>
</comment>
<dbReference type="PATRIC" id="fig|1158614.3.peg.2966"/>
<reference evidence="2 4" key="2">
    <citation type="submission" date="2013-03" db="EMBL/GenBank/DDBJ databases">
        <title>The Genome Sequence of Enterococcus gilvus ATCC BAA-350 (PacBio/Illumina hybrid assembly).</title>
        <authorList>
            <consortium name="The Broad Institute Genomics Platform"/>
            <consortium name="The Broad Institute Genome Sequencing Center for Infectious Disease"/>
            <person name="Earl A."/>
            <person name="Russ C."/>
            <person name="Gilmore M."/>
            <person name="Surin D."/>
            <person name="Walker B."/>
            <person name="Young S."/>
            <person name="Zeng Q."/>
            <person name="Gargeya S."/>
            <person name="Fitzgerald M."/>
            <person name="Haas B."/>
            <person name="Abouelleil A."/>
            <person name="Allen A.W."/>
            <person name="Alvarado L."/>
            <person name="Arachchi H.M."/>
            <person name="Berlin A.M."/>
            <person name="Chapman S.B."/>
            <person name="Gainer-Dewar J."/>
            <person name="Goldberg J."/>
            <person name="Griggs A."/>
            <person name="Gujja S."/>
            <person name="Hansen M."/>
            <person name="Howarth C."/>
            <person name="Imamovic A."/>
            <person name="Ireland A."/>
            <person name="Larimer J."/>
            <person name="McCowan C."/>
            <person name="Murphy C."/>
            <person name="Pearson M."/>
            <person name="Poon T.W."/>
            <person name="Priest M."/>
            <person name="Roberts A."/>
            <person name="Saif S."/>
            <person name="Shea T."/>
            <person name="Sisk P."/>
            <person name="Sykes S."/>
            <person name="Wortman J."/>
            <person name="Nusbaum C."/>
            <person name="Birren B."/>
        </authorList>
    </citation>
    <scope>NUCLEOTIDE SEQUENCE [LARGE SCALE GENOMIC DNA]</scope>
    <source>
        <strain evidence="2 4">ATCC BAA-350</strain>
    </source>
</reference>
<dbReference type="Proteomes" id="UP000014160">
    <property type="component" value="Unassembled WGS sequence"/>
</dbReference>
<keyword evidence="4" id="KW-1185">Reference proteome</keyword>
<dbReference type="eggNOG" id="ENOG5030NYS">
    <property type="taxonomic scope" value="Bacteria"/>
</dbReference>
<dbReference type="HOGENOM" id="CLU_057669_1_1_9"/>
<evidence type="ECO:0000313" key="3">
    <source>
        <dbReference type="Proteomes" id="UP000013750"/>
    </source>
</evidence>
<organism evidence="1 3">
    <name type="scientific">Enterococcus gilvus ATCC BAA-350</name>
    <dbReference type="NCBI Taxonomy" id="1158614"/>
    <lineage>
        <taxon>Bacteria</taxon>
        <taxon>Bacillati</taxon>
        <taxon>Bacillota</taxon>
        <taxon>Bacilli</taxon>
        <taxon>Lactobacillales</taxon>
        <taxon>Enterococcaceae</taxon>
        <taxon>Enterococcus</taxon>
    </lineage>
</organism>
<sequence length="317" mass="36542">MKEKSLIKPLTPRQLFGIKKENLERKVIDYYEATQDAASVVEYAVAILVRNAMVVSDFTGFFQALIVGIFMNAEPSEELRKHCVYFKDYFKSGDWEQVIRRLFGNKKNFHQFTKTTRIYAQRLKAPRDGKRKYLDLQLRMVAIFEDASGKRHTLTIRDAEEMITRSEAEGILEILTTLSVFKMKGVRRFAKFVKVSRPGTTDTFDDEQIEAASAIEEDTRELRTIEIIAQSSVDLTDLTEEETLKLVRGGHPDITDLAGIQVVFRQEEQESMVEEDTVFEPKVQAIEEIRSDPQEKGKRRRPLTAKQAYVQGLLQTF</sequence>
<proteinExistence type="predicted"/>
<dbReference type="AlphaFoldDB" id="R2XJ88"/>
<accession>R2XJ88</accession>
<protein>
    <submittedName>
        <fullName evidence="1">Uncharacterized protein</fullName>
    </submittedName>
</protein>